<reference evidence="1 2" key="1">
    <citation type="submission" date="2021-07" db="EMBL/GenBank/DDBJ databases">
        <authorList>
            <person name="Palmer J.M."/>
        </authorList>
    </citation>
    <scope>NUCLEOTIDE SEQUENCE [LARGE SCALE GENOMIC DNA]</scope>
    <source>
        <strain evidence="1 2">AT_MEX2019</strain>
        <tissue evidence="1">Muscle</tissue>
    </source>
</reference>
<gene>
    <name evidence="1" type="ORF">ATANTOWER_024423</name>
</gene>
<protein>
    <submittedName>
        <fullName evidence="1">Uncharacterized protein</fullName>
    </submittedName>
</protein>
<dbReference type="Proteomes" id="UP001345963">
    <property type="component" value="Unassembled WGS sequence"/>
</dbReference>
<sequence>MEPDNAPNSKRKVAGVGGRALILWTMLCCICSLRLTQAQALYQVPRDPKALNTTISHPTIQTHIHTLTVVGYIVATAALGQTDRCEVPLSPLTTITRQEGWSVLSKNTPTQTDRAGV</sequence>
<proteinExistence type="predicted"/>
<comment type="caution">
    <text evidence="1">The sequence shown here is derived from an EMBL/GenBank/DDBJ whole genome shotgun (WGS) entry which is preliminary data.</text>
</comment>
<name>A0ABU7C3I0_9TELE</name>
<evidence type="ECO:0000313" key="1">
    <source>
        <dbReference type="EMBL" id="MED6257477.1"/>
    </source>
</evidence>
<dbReference type="EMBL" id="JAHUTI010079230">
    <property type="protein sequence ID" value="MED6257477.1"/>
    <property type="molecule type" value="Genomic_DNA"/>
</dbReference>
<keyword evidence="2" id="KW-1185">Reference proteome</keyword>
<evidence type="ECO:0000313" key="2">
    <source>
        <dbReference type="Proteomes" id="UP001345963"/>
    </source>
</evidence>
<accession>A0ABU7C3I0</accession>
<organism evidence="1 2">
    <name type="scientific">Ataeniobius toweri</name>
    <dbReference type="NCBI Taxonomy" id="208326"/>
    <lineage>
        <taxon>Eukaryota</taxon>
        <taxon>Metazoa</taxon>
        <taxon>Chordata</taxon>
        <taxon>Craniata</taxon>
        <taxon>Vertebrata</taxon>
        <taxon>Euteleostomi</taxon>
        <taxon>Actinopterygii</taxon>
        <taxon>Neopterygii</taxon>
        <taxon>Teleostei</taxon>
        <taxon>Neoteleostei</taxon>
        <taxon>Acanthomorphata</taxon>
        <taxon>Ovalentaria</taxon>
        <taxon>Atherinomorphae</taxon>
        <taxon>Cyprinodontiformes</taxon>
        <taxon>Goodeidae</taxon>
        <taxon>Ataeniobius</taxon>
    </lineage>
</organism>